<dbReference type="GO" id="GO:0004197">
    <property type="term" value="F:cysteine-type endopeptidase activity"/>
    <property type="evidence" value="ECO:0007669"/>
    <property type="project" value="InterPro"/>
</dbReference>
<reference evidence="2" key="1">
    <citation type="journal article" date="2020" name="Stud. Mycol.">
        <title>101 Dothideomycetes genomes: a test case for predicting lifestyles and emergence of pathogens.</title>
        <authorList>
            <person name="Haridas S."/>
            <person name="Albert R."/>
            <person name="Binder M."/>
            <person name="Bloem J."/>
            <person name="Labutti K."/>
            <person name="Salamov A."/>
            <person name="Andreopoulos B."/>
            <person name="Baker S."/>
            <person name="Barry K."/>
            <person name="Bills G."/>
            <person name="Bluhm B."/>
            <person name="Cannon C."/>
            <person name="Castanera R."/>
            <person name="Culley D."/>
            <person name="Daum C."/>
            <person name="Ezra D."/>
            <person name="Gonzalez J."/>
            <person name="Henrissat B."/>
            <person name="Kuo A."/>
            <person name="Liang C."/>
            <person name="Lipzen A."/>
            <person name="Lutzoni F."/>
            <person name="Magnuson J."/>
            <person name="Mondo S."/>
            <person name="Nolan M."/>
            <person name="Ohm R."/>
            <person name="Pangilinan J."/>
            <person name="Park H.-J."/>
            <person name="Ramirez L."/>
            <person name="Alfaro M."/>
            <person name="Sun H."/>
            <person name="Tritt A."/>
            <person name="Yoshinaga Y."/>
            <person name="Zwiers L.-H."/>
            <person name="Turgeon B."/>
            <person name="Goodwin S."/>
            <person name="Spatafora J."/>
            <person name="Crous P."/>
            <person name="Grigoriev I."/>
        </authorList>
    </citation>
    <scope>NUCLEOTIDE SEQUENCE</scope>
    <source>
        <strain evidence="2">CBS 133067</strain>
    </source>
</reference>
<dbReference type="Proteomes" id="UP000799772">
    <property type="component" value="Unassembled WGS sequence"/>
</dbReference>
<proteinExistence type="predicted"/>
<accession>A0A9P4ILT9</accession>
<name>A0A9P4ILT9_9PEZI</name>
<gene>
    <name evidence="2" type="ORF">NA57DRAFT_54220</name>
</gene>
<dbReference type="GO" id="GO:0006508">
    <property type="term" value="P:proteolysis"/>
    <property type="evidence" value="ECO:0007669"/>
    <property type="project" value="InterPro"/>
</dbReference>
<dbReference type="InterPro" id="IPR011600">
    <property type="entry name" value="Pept_C14_caspase"/>
</dbReference>
<evidence type="ECO:0000313" key="2">
    <source>
        <dbReference type="EMBL" id="KAF2102303.1"/>
    </source>
</evidence>
<dbReference type="Pfam" id="PF00656">
    <property type="entry name" value="Peptidase_C14"/>
    <property type="match status" value="1"/>
</dbReference>
<keyword evidence="3" id="KW-1185">Reference proteome</keyword>
<dbReference type="Gene3D" id="3.40.50.1460">
    <property type="match status" value="1"/>
</dbReference>
<evidence type="ECO:0000313" key="3">
    <source>
        <dbReference type="Proteomes" id="UP000799772"/>
    </source>
</evidence>
<protein>
    <recommendedName>
        <fullName evidence="1">Peptidase C14 caspase domain-containing protein</fullName>
    </recommendedName>
</protein>
<dbReference type="AlphaFoldDB" id="A0A9P4ILT9"/>
<dbReference type="EMBL" id="ML978123">
    <property type="protein sequence ID" value="KAF2102303.1"/>
    <property type="molecule type" value="Genomic_DNA"/>
</dbReference>
<sequence>MSTTDAPIVRLDMQSVDNSCALESQALIAGPPEARPIPDDEQKSQLAASEMQLWWNEGCGSTGYKHVAVLLVKWIDELDDLKCGEEVYRLRDVFRDSFHYEAEVVELNIATNVDIQLSLHFTTFLKKHDGQDTLIVVYYSGHGSHEKKLETLTLHPTNRISDTNSQTEHNWQAKAVWEKAEVHLLENAKCDALSILDCCFAGDVHKGGIMDDDRTYQLLSAAGRQKPTNRPGPRSFTSALIQSLMGLLEERQGRPFTTLQLQNRISQQEHRTRNPPFLWHRLKRDERMIFLSPLAKRSRKNSLDNVEPSRAFLTFRIALSEERLNEKQVKELGKGITQAAETSGAPYCR</sequence>
<dbReference type="OrthoDB" id="4760831at2759"/>
<comment type="caution">
    <text evidence="2">The sequence shown here is derived from an EMBL/GenBank/DDBJ whole genome shotgun (WGS) entry which is preliminary data.</text>
</comment>
<organism evidence="2 3">
    <name type="scientific">Rhizodiscina lignyota</name>
    <dbReference type="NCBI Taxonomy" id="1504668"/>
    <lineage>
        <taxon>Eukaryota</taxon>
        <taxon>Fungi</taxon>
        <taxon>Dikarya</taxon>
        <taxon>Ascomycota</taxon>
        <taxon>Pezizomycotina</taxon>
        <taxon>Dothideomycetes</taxon>
        <taxon>Pleosporomycetidae</taxon>
        <taxon>Aulographales</taxon>
        <taxon>Rhizodiscinaceae</taxon>
        <taxon>Rhizodiscina</taxon>
    </lineage>
</organism>
<evidence type="ECO:0000259" key="1">
    <source>
        <dbReference type="Pfam" id="PF00656"/>
    </source>
</evidence>
<feature type="domain" description="Peptidase C14 caspase" evidence="1">
    <location>
        <begin position="85"/>
        <end position="228"/>
    </location>
</feature>